<dbReference type="InterPro" id="IPR020921">
    <property type="entry name" value="Erythronate-4-P_DHase"/>
</dbReference>
<evidence type="ECO:0000313" key="10">
    <source>
        <dbReference type="Proteomes" id="UP000198654"/>
    </source>
</evidence>
<dbReference type="InterPro" id="IPR006140">
    <property type="entry name" value="D-isomer_DH_NAD-bd"/>
</dbReference>
<dbReference type="Gene3D" id="3.40.50.720">
    <property type="entry name" value="NAD(P)-binding Rossmann-like Domain"/>
    <property type="match status" value="2"/>
</dbReference>
<dbReference type="GO" id="GO:0036001">
    <property type="term" value="P:'de novo' pyridoxal 5'-phosphate biosynthetic process"/>
    <property type="evidence" value="ECO:0007669"/>
    <property type="project" value="TreeGrafter"/>
</dbReference>
<evidence type="ECO:0000259" key="6">
    <source>
        <dbReference type="Pfam" id="PF00389"/>
    </source>
</evidence>
<dbReference type="UniPathway" id="UPA00244">
    <property type="reaction ID" value="UER00310"/>
</dbReference>
<dbReference type="GO" id="GO:0051287">
    <property type="term" value="F:NAD binding"/>
    <property type="evidence" value="ECO:0007669"/>
    <property type="project" value="InterPro"/>
</dbReference>
<feature type="active site" evidence="5">
    <location>
        <position position="212"/>
    </location>
</feature>
<keyword evidence="10" id="KW-1185">Reference proteome</keyword>
<feature type="binding site" evidence="5">
    <location>
        <position position="261"/>
    </location>
    <ligand>
        <name>NAD(+)</name>
        <dbReference type="ChEBI" id="CHEBI:57540"/>
    </ligand>
</feature>
<dbReference type="HAMAP" id="MF_01825">
    <property type="entry name" value="PdxB"/>
    <property type="match status" value="1"/>
</dbReference>
<dbReference type="SUPFAM" id="SSF51735">
    <property type="entry name" value="NAD(P)-binding Rossmann-fold domains"/>
    <property type="match status" value="1"/>
</dbReference>
<reference evidence="9 10" key="1">
    <citation type="submission" date="2016-10" db="EMBL/GenBank/DDBJ databases">
        <authorList>
            <person name="de Groot N.N."/>
        </authorList>
    </citation>
    <scope>NUCLEOTIDE SEQUENCE [LARGE SCALE GENOMIC DNA]</scope>
    <source>
        <strain evidence="9 10">DSM 14789</strain>
    </source>
</reference>
<feature type="binding site" evidence="5">
    <location>
        <position position="236"/>
    </location>
    <ligand>
        <name>NAD(+)</name>
        <dbReference type="ChEBI" id="CHEBI:57540"/>
    </ligand>
</feature>
<evidence type="ECO:0000256" key="2">
    <source>
        <dbReference type="ARBA" id="ARBA00023002"/>
    </source>
</evidence>
<dbReference type="AlphaFoldDB" id="A0A1G9F2M6"/>
<evidence type="ECO:0000259" key="7">
    <source>
        <dbReference type="Pfam" id="PF02826"/>
    </source>
</evidence>
<feature type="binding site" evidence="5">
    <location>
        <position position="146"/>
    </location>
    <ligand>
        <name>NAD(+)</name>
        <dbReference type="ChEBI" id="CHEBI:57540"/>
    </ligand>
</feature>
<dbReference type="STRING" id="119000.SAMN05661010_00208"/>
<feature type="domain" description="Erythronate-4-phosphate dehydrogenase dimerisation" evidence="8">
    <location>
        <begin position="295"/>
        <end position="367"/>
    </location>
</feature>
<dbReference type="EC" id="1.1.1.290" evidence="5"/>
<feature type="active site" evidence="5">
    <location>
        <position position="241"/>
    </location>
</feature>
<comment type="subcellular location">
    <subcellularLocation>
        <location evidence="5">Cytoplasm</location>
    </subcellularLocation>
</comment>
<evidence type="ECO:0000256" key="3">
    <source>
        <dbReference type="ARBA" id="ARBA00023027"/>
    </source>
</evidence>
<keyword evidence="2 5" id="KW-0560">Oxidoreductase</keyword>
<dbReference type="GO" id="GO:0008615">
    <property type="term" value="P:pyridoxine biosynthetic process"/>
    <property type="evidence" value="ECO:0007669"/>
    <property type="project" value="UniProtKB-UniRule"/>
</dbReference>
<feature type="binding site" evidence="5">
    <location>
        <position position="66"/>
    </location>
    <ligand>
        <name>substrate</name>
    </ligand>
</feature>
<dbReference type="Pfam" id="PF11890">
    <property type="entry name" value="DUF3410"/>
    <property type="match status" value="1"/>
</dbReference>
<evidence type="ECO:0000256" key="5">
    <source>
        <dbReference type="HAMAP-Rule" id="MF_01825"/>
    </source>
</evidence>
<keyword evidence="3 5" id="KW-0520">NAD</keyword>
<dbReference type="PANTHER" id="PTHR42938">
    <property type="entry name" value="FORMATE DEHYDROGENASE 1"/>
    <property type="match status" value="1"/>
</dbReference>
<evidence type="ECO:0000313" key="9">
    <source>
        <dbReference type="EMBL" id="SDK82696.1"/>
    </source>
</evidence>
<dbReference type="CDD" id="cd12158">
    <property type="entry name" value="ErythrP_dh"/>
    <property type="match status" value="1"/>
</dbReference>
<keyword evidence="1 5" id="KW-0963">Cytoplasm</keyword>
<feature type="active site" description="Proton donor" evidence="5">
    <location>
        <position position="258"/>
    </location>
</feature>
<dbReference type="Pfam" id="PF00389">
    <property type="entry name" value="2-Hacid_dh"/>
    <property type="match status" value="1"/>
</dbReference>
<sequence>MRILVDRNIPLADEFFGELGEITRLPGREITAEAVRDQDILMVRSITRVDAALLEGSRVRFVGTCTIGTDHVDLDYLRERRIGFASAPGCNAESVVDYVLSSLLMLADEEDFLLANRSVGIVGVGNVGERLRRRLAELDVDCLLCDPPRAEAEAADDTQGDFVDLDTLIERADIICLHTPLTREGPHATHHLMSAQRIAALKPGTWLVNAGRGACLDNAALRQRLESRGDLRSVIDVWENEPAIDEALYGLVDIATPHIAGYSLDGKMRGTELVYQALMRHYGLPARRKLGQIKPDPWLRKIVLTGWAPPLEALALCVRACYDVRRDMVGFERYRRRFGMANAFDRYRDEYPVRREFSTLRVDLKKNAGDLRDAIEGYGFKVKLASKSSS</sequence>
<accession>A0A1G9F2M6</accession>
<dbReference type="RefSeq" id="WP_089724661.1">
    <property type="nucleotide sequence ID" value="NZ_FNGI01000001.1"/>
</dbReference>
<comment type="caution">
    <text evidence="5">Lacks conserved residue(s) required for the propagation of feature annotation.</text>
</comment>
<evidence type="ECO:0000259" key="8">
    <source>
        <dbReference type="Pfam" id="PF11890"/>
    </source>
</evidence>
<dbReference type="Pfam" id="PF02826">
    <property type="entry name" value="2-Hacid_dh_C"/>
    <property type="match status" value="1"/>
</dbReference>
<feature type="binding site" evidence="5">
    <location>
        <position position="45"/>
    </location>
    <ligand>
        <name>substrate</name>
    </ligand>
</feature>
<proteinExistence type="inferred from homology"/>
<protein>
    <recommendedName>
        <fullName evidence="5">Erythronate-4-phosphate dehydrogenase</fullName>
        <ecNumber evidence="5">1.1.1.290</ecNumber>
    </recommendedName>
</protein>
<dbReference type="GO" id="GO:0046983">
    <property type="term" value="F:protein dimerization activity"/>
    <property type="evidence" value="ECO:0007669"/>
    <property type="project" value="InterPro"/>
</dbReference>
<dbReference type="Proteomes" id="UP000198654">
    <property type="component" value="Unassembled WGS sequence"/>
</dbReference>
<feature type="domain" description="D-isomer specific 2-hydroxyacid dehydrogenase NAD-binding" evidence="7">
    <location>
        <begin position="114"/>
        <end position="260"/>
    </location>
</feature>
<evidence type="ECO:0000256" key="4">
    <source>
        <dbReference type="ARBA" id="ARBA00023096"/>
    </source>
</evidence>
<dbReference type="EMBL" id="FNGI01000001">
    <property type="protein sequence ID" value="SDK82696.1"/>
    <property type="molecule type" value="Genomic_DNA"/>
</dbReference>
<dbReference type="OrthoDB" id="9770208at2"/>
<organism evidence="9 10">
    <name type="scientific">Modicisalibacter muralis</name>
    <dbReference type="NCBI Taxonomy" id="119000"/>
    <lineage>
        <taxon>Bacteria</taxon>
        <taxon>Pseudomonadati</taxon>
        <taxon>Pseudomonadota</taxon>
        <taxon>Gammaproteobacteria</taxon>
        <taxon>Oceanospirillales</taxon>
        <taxon>Halomonadaceae</taxon>
        <taxon>Modicisalibacter</taxon>
    </lineage>
</organism>
<dbReference type="InterPro" id="IPR038251">
    <property type="entry name" value="PdxB_dimer_sf"/>
</dbReference>
<comment type="pathway">
    <text evidence="5">Cofactor biosynthesis; pyridoxine 5'-phosphate biosynthesis; pyridoxine 5'-phosphate from D-erythrose 4-phosphate: step 2/5.</text>
</comment>
<evidence type="ECO:0000256" key="1">
    <source>
        <dbReference type="ARBA" id="ARBA00022490"/>
    </source>
</evidence>
<feature type="binding site" evidence="5">
    <location>
        <position position="179"/>
    </location>
    <ligand>
        <name>NAD(+)</name>
        <dbReference type="ChEBI" id="CHEBI:57540"/>
    </ligand>
</feature>
<dbReference type="InterPro" id="IPR036291">
    <property type="entry name" value="NAD(P)-bd_dom_sf"/>
</dbReference>
<comment type="catalytic activity">
    <reaction evidence="5">
        <text>4-phospho-D-erythronate + NAD(+) = (R)-3-hydroxy-2-oxo-4-phosphooxybutanoate + NADH + H(+)</text>
        <dbReference type="Rhea" id="RHEA:18829"/>
        <dbReference type="ChEBI" id="CHEBI:15378"/>
        <dbReference type="ChEBI" id="CHEBI:57540"/>
        <dbReference type="ChEBI" id="CHEBI:57945"/>
        <dbReference type="ChEBI" id="CHEBI:58538"/>
        <dbReference type="ChEBI" id="CHEBI:58766"/>
        <dbReference type="EC" id="1.1.1.290"/>
    </reaction>
</comment>
<keyword evidence="4 5" id="KW-0664">Pyridoxine biosynthesis</keyword>
<dbReference type="PANTHER" id="PTHR42938:SF9">
    <property type="entry name" value="FORMATE DEHYDROGENASE 1"/>
    <property type="match status" value="1"/>
</dbReference>
<gene>
    <name evidence="5" type="primary">pdxB</name>
    <name evidence="9" type="ORF">SAMN05661010_00208</name>
</gene>
<feature type="binding site" evidence="5">
    <location>
        <position position="262"/>
    </location>
    <ligand>
        <name>substrate</name>
    </ligand>
</feature>
<dbReference type="GO" id="GO:0033711">
    <property type="term" value="F:4-phosphoerythronate dehydrogenase activity"/>
    <property type="evidence" value="ECO:0007669"/>
    <property type="project" value="UniProtKB-EC"/>
</dbReference>
<comment type="similarity">
    <text evidence="5">Belongs to the D-isomer specific 2-hydroxyacid dehydrogenase family. PdxB subfamily.</text>
</comment>
<dbReference type="Gene3D" id="3.30.1370.170">
    <property type="match status" value="1"/>
</dbReference>
<dbReference type="SUPFAM" id="SSF52283">
    <property type="entry name" value="Formate/glycerate dehydrogenase catalytic domain-like"/>
    <property type="match status" value="1"/>
</dbReference>
<dbReference type="GO" id="GO:0005829">
    <property type="term" value="C:cytosol"/>
    <property type="evidence" value="ECO:0007669"/>
    <property type="project" value="TreeGrafter"/>
</dbReference>
<comment type="subunit">
    <text evidence="5">Homodimer.</text>
</comment>
<dbReference type="InterPro" id="IPR006139">
    <property type="entry name" value="D-isomer_2_OHA_DH_cat_dom"/>
</dbReference>
<dbReference type="InterPro" id="IPR024531">
    <property type="entry name" value="Erythronate-4-P_DHase_dimer"/>
</dbReference>
<feature type="domain" description="D-isomer specific 2-hydroxyacid dehydrogenase catalytic" evidence="6">
    <location>
        <begin position="21"/>
        <end position="261"/>
    </location>
</feature>
<comment type="function">
    <text evidence="5">Catalyzes the oxidation of erythronate-4-phosphate to 3-hydroxy-2-oxo-4-phosphonooxybutanoate.</text>
</comment>
<name>A0A1G9F2M6_9GAMM</name>
<dbReference type="NCBIfam" id="NF001309">
    <property type="entry name" value="PRK00257.1"/>
    <property type="match status" value="1"/>
</dbReference>